<dbReference type="InterPro" id="IPR047198">
    <property type="entry name" value="DDP-like_NUDIX"/>
</dbReference>
<sequence length="172" mass="19892">MEQKRIFAVMPRDAPGGEPMASGKWKKRIRRAKAGHELEQAAALPYRFENGHLKIMLVTSRSTHRFTLPKGWPMKKRSLADAARIEALEEAGIEGKVSRSTIGHYLYWKRLKRVFIPVKVRVYPLHVQCENARWPEQKQRQRKWLSLDEAGLLVDEPQLMSLIASLDTDHRA</sequence>
<dbReference type="PANTHER" id="PTHR12629:SF0">
    <property type="entry name" value="DIPHOSPHOINOSITOL-POLYPHOSPHATE DIPHOSPHATASE"/>
    <property type="match status" value="1"/>
</dbReference>
<reference evidence="6 7" key="1">
    <citation type="submission" date="2024-03" db="EMBL/GenBank/DDBJ databases">
        <title>Reference genomes for the five species model microbial community.</title>
        <authorList>
            <person name="Padfield D."/>
        </authorList>
    </citation>
    <scope>NUCLEOTIDE SEQUENCE [LARGE SCALE GENOMIC DNA]</scope>
    <source>
        <strain evidence="6 7">AB1</strain>
    </source>
</reference>
<dbReference type="Gene3D" id="3.90.79.10">
    <property type="entry name" value="Nucleoside Triphosphate Pyrophosphohydrolase"/>
    <property type="match status" value="1"/>
</dbReference>
<dbReference type="RefSeq" id="WP_339441535.1">
    <property type="nucleotide sequence ID" value="NZ_JBBHKQ010000002.1"/>
</dbReference>
<dbReference type="GO" id="GO:0016787">
    <property type="term" value="F:hydrolase activity"/>
    <property type="evidence" value="ECO:0007669"/>
    <property type="project" value="UniProtKB-KW"/>
</dbReference>
<dbReference type="Pfam" id="PF00293">
    <property type="entry name" value="NUDIX"/>
    <property type="match status" value="1"/>
</dbReference>
<dbReference type="InterPro" id="IPR000086">
    <property type="entry name" value="NUDIX_hydrolase_dom"/>
</dbReference>
<evidence type="ECO:0000313" key="6">
    <source>
        <dbReference type="EMBL" id="MEJ5902264.1"/>
    </source>
</evidence>
<dbReference type="Proteomes" id="UP001362311">
    <property type="component" value="Unassembled WGS sequence"/>
</dbReference>
<gene>
    <name evidence="6" type="ORF">WIX40_19370</name>
</gene>
<comment type="cofactor">
    <cofactor evidence="1">
        <name>Mg(2+)</name>
        <dbReference type="ChEBI" id="CHEBI:18420"/>
    </cofactor>
</comment>
<evidence type="ECO:0000256" key="2">
    <source>
        <dbReference type="ARBA" id="ARBA00022723"/>
    </source>
</evidence>
<keyword evidence="2" id="KW-0479">Metal-binding</keyword>
<name>A0ABD5JZW1_9HYPH</name>
<organism evidence="6 7">
    <name type="scientific">Ochrobactrum teleogrylli</name>
    <dbReference type="NCBI Taxonomy" id="2479765"/>
    <lineage>
        <taxon>Bacteria</taxon>
        <taxon>Pseudomonadati</taxon>
        <taxon>Pseudomonadota</taxon>
        <taxon>Alphaproteobacteria</taxon>
        <taxon>Hyphomicrobiales</taxon>
        <taxon>Brucellaceae</taxon>
        <taxon>Brucella/Ochrobactrum group</taxon>
        <taxon>Ochrobactrum</taxon>
    </lineage>
</organism>
<protein>
    <submittedName>
        <fullName evidence="6">NUDIX hydrolase</fullName>
    </submittedName>
</protein>
<dbReference type="AlphaFoldDB" id="A0ABD5JZW1"/>
<dbReference type="PROSITE" id="PS51462">
    <property type="entry name" value="NUDIX"/>
    <property type="match status" value="1"/>
</dbReference>
<dbReference type="InterPro" id="IPR015797">
    <property type="entry name" value="NUDIX_hydrolase-like_dom_sf"/>
</dbReference>
<accession>A0ABD5JZW1</accession>
<comment type="caution">
    <text evidence="6">The sequence shown here is derived from an EMBL/GenBank/DDBJ whole genome shotgun (WGS) entry which is preliminary data.</text>
</comment>
<keyword evidence="4" id="KW-0460">Magnesium</keyword>
<dbReference type="EMBL" id="JBBHKQ010000002">
    <property type="protein sequence ID" value="MEJ5902264.1"/>
    <property type="molecule type" value="Genomic_DNA"/>
</dbReference>
<evidence type="ECO:0000256" key="4">
    <source>
        <dbReference type="ARBA" id="ARBA00022842"/>
    </source>
</evidence>
<dbReference type="PANTHER" id="PTHR12629">
    <property type="entry name" value="DIPHOSPHOINOSITOL POLYPHOSPHATE PHOSPHOHYDROLASE"/>
    <property type="match status" value="1"/>
</dbReference>
<evidence type="ECO:0000259" key="5">
    <source>
        <dbReference type="PROSITE" id="PS51462"/>
    </source>
</evidence>
<dbReference type="GO" id="GO:0046872">
    <property type="term" value="F:metal ion binding"/>
    <property type="evidence" value="ECO:0007669"/>
    <property type="project" value="UniProtKB-KW"/>
</dbReference>
<evidence type="ECO:0000313" key="7">
    <source>
        <dbReference type="Proteomes" id="UP001362311"/>
    </source>
</evidence>
<feature type="domain" description="Nudix hydrolase" evidence="5">
    <location>
        <begin position="37"/>
        <end position="166"/>
    </location>
</feature>
<evidence type="ECO:0000256" key="1">
    <source>
        <dbReference type="ARBA" id="ARBA00001946"/>
    </source>
</evidence>
<keyword evidence="3 6" id="KW-0378">Hydrolase</keyword>
<dbReference type="SUPFAM" id="SSF55811">
    <property type="entry name" value="Nudix"/>
    <property type="match status" value="1"/>
</dbReference>
<proteinExistence type="predicted"/>
<evidence type="ECO:0000256" key="3">
    <source>
        <dbReference type="ARBA" id="ARBA00022801"/>
    </source>
</evidence>
<dbReference type="CDD" id="cd04666">
    <property type="entry name" value="NUDIX_DIPP2_like_Nudt4"/>
    <property type="match status" value="1"/>
</dbReference>